<dbReference type="SUPFAM" id="SSF52518">
    <property type="entry name" value="Thiamin diphosphate-binding fold (THDP-binding)"/>
    <property type="match status" value="1"/>
</dbReference>
<evidence type="ECO:0000256" key="2">
    <source>
        <dbReference type="ARBA" id="ARBA00023239"/>
    </source>
</evidence>
<dbReference type="PANTHER" id="PTHR42818">
    <property type="entry name" value="SULFOPYRUVATE DECARBOXYLASE SUBUNIT ALPHA"/>
    <property type="match status" value="1"/>
</dbReference>
<dbReference type="AlphaFoldDB" id="A0A1G6W299"/>
<dbReference type="CDD" id="cd07035">
    <property type="entry name" value="TPP_PYR_POX_like"/>
    <property type="match status" value="1"/>
</dbReference>
<proteinExistence type="predicted"/>
<keyword evidence="1" id="KW-0210">Decarboxylase</keyword>
<dbReference type="InterPro" id="IPR029061">
    <property type="entry name" value="THDP-binding"/>
</dbReference>
<keyword evidence="3" id="KW-0670">Pyruvate</keyword>
<accession>A0A1G6W299</accession>
<organism evidence="3 4">
    <name type="scientific">Bradyrhizobium brasilense</name>
    <dbReference type="NCBI Taxonomy" id="1419277"/>
    <lineage>
        <taxon>Bacteria</taxon>
        <taxon>Pseudomonadati</taxon>
        <taxon>Pseudomonadota</taxon>
        <taxon>Alphaproteobacteria</taxon>
        <taxon>Hyphomicrobiales</taxon>
        <taxon>Nitrobacteraceae</taxon>
        <taxon>Bradyrhizobium</taxon>
    </lineage>
</organism>
<evidence type="ECO:0000313" key="4">
    <source>
        <dbReference type="Proteomes" id="UP000199245"/>
    </source>
</evidence>
<dbReference type="EMBL" id="FMZW01000013">
    <property type="protein sequence ID" value="SDD59961.1"/>
    <property type="molecule type" value="Genomic_DNA"/>
</dbReference>
<dbReference type="Gene3D" id="3.40.50.970">
    <property type="match status" value="1"/>
</dbReference>
<dbReference type="RefSeq" id="WP_018270486.1">
    <property type="nucleotide sequence ID" value="NZ_CP121669.1"/>
</dbReference>
<dbReference type="GO" id="GO:0016831">
    <property type="term" value="F:carboxy-lyase activity"/>
    <property type="evidence" value="ECO:0007669"/>
    <property type="project" value="UniProtKB-KW"/>
</dbReference>
<dbReference type="GeneID" id="92956265"/>
<dbReference type="PANTHER" id="PTHR42818:SF1">
    <property type="entry name" value="SULFOPYRUVATE DECARBOXYLASE"/>
    <property type="match status" value="1"/>
</dbReference>
<dbReference type="Proteomes" id="UP000199245">
    <property type="component" value="Unassembled WGS sequence"/>
</dbReference>
<evidence type="ECO:0000313" key="3">
    <source>
        <dbReference type="EMBL" id="SDD59961.1"/>
    </source>
</evidence>
<gene>
    <name evidence="3" type="ORF">SAMN05216337_101316</name>
</gene>
<evidence type="ECO:0000256" key="1">
    <source>
        <dbReference type="ARBA" id="ARBA00022793"/>
    </source>
</evidence>
<protein>
    <submittedName>
        <fullName evidence="3">Sulfopyruvate decarboxylase, alpha subunit</fullName>
    </submittedName>
</protein>
<reference evidence="3 4" key="1">
    <citation type="submission" date="2016-10" db="EMBL/GenBank/DDBJ databases">
        <authorList>
            <person name="de Groot N.N."/>
        </authorList>
    </citation>
    <scope>NUCLEOTIDE SEQUENCE [LARGE SCALE GENOMIC DNA]</scope>
    <source>
        <strain evidence="3 4">R5</strain>
    </source>
</reference>
<keyword evidence="2" id="KW-0456">Lyase</keyword>
<sequence length="177" mass="19193">MHARADTAASWPEEIFSILQRFEVRQVPYVPDAGHSELIERVLGSSSMRGIALTTEEEGVALLAGAWAGGQRGVLLMQSSGVGNCINMLSLVQIFRLPFLTLVTMRGEWGEFNPWQVPMGSNTQGILELSGIKVLRASHPEEVREVVEAGAAQAYNACTPTAVLLSQRLIGAKVFTK</sequence>
<dbReference type="InterPro" id="IPR051818">
    <property type="entry name" value="TPP_dependent_decarboxylase"/>
</dbReference>
<name>A0A1G6W299_9BRAD</name>